<dbReference type="Proteomes" id="UP000719412">
    <property type="component" value="Unassembled WGS sequence"/>
</dbReference>
<feature type="compositionally biased region" description="Basic and acidic residues" evidence="2">
    <location>
        <begin position="127"/>
        <end position="138"/>
    </location>
</feature>
<evidence type="ECO:0008006" key="6">
    <source>
        <dbReference type="Google" id="ProtNLM"/>
    </source>
</evidence>
<dbReference type="AlphaFoldDB" id="A0A8J6L8U3"/>
<feature type="compositionally biased region" description="Basic and acidic residues" evidence="2">
    <location>
        <begin position="52"/>
        <end position="109"/>
    </location>
</feature>
<comment type="caution">
    <text evidence="4">The sequence shown here is derived from an EMBL/GenBank/DDBJ whole genome shotgun (WGS) entry which is preliminary data.</text>
</comment>
<feature type="signal peptide" evidence="3">
    <location>
        <begin position="1"/>
        <end position="16"/>
    </location>
</feature>
<accession>A0A8J6L8U3</accession>
<feature type="coiled-coil region" evidence="1">
    <location>
        <begin position="191"/>
        <end position="285"/>
    </location>
</feature>
<sequence length="747" mass="90135">MLMRVLGLGFVMLASGRDVTEGYSTNDSRKRQREEEENNDIKKKSRKTAKPPPKEKRSDTEMEDLKNMIQKLREETSSREKTEMKRENNEMKNKMQYMEDKLEHMERQQKKNNIGVISTGELEKEEPEIGKRERGWEKKNKRQSGKRKGEEADRVDRRKWMGRTNQEEKEKGGTREEEKKVTVKVWDEQGVKEYRKRLEEATFKEQEIEKMVAELKEVIEKRRRKRRECEQSKKEVVKALREWRRNKIDRSRFLEAKRRYRERCREKKKQKWEREEKEIKEIRTEREVWKYINRKRKKKESVSKEITIQEWEEYFMKLLEGRKEEGEVGTQMKEKQTAPEETEITAEEVERQIRNLKKRKAPAWDEVQNKAWMYRTERMVENGVWRGEGFSVDWREGVICPIFKKGEKNRAENYRGITLPNTGYKLYASVLSERMKREIEEKGVLPDSQAGFRKGRGLPAQPPAIHNIRSGRGRNVEENASGGVVVGREKVWSLAFADNMYVKKKNLEVNVEKTKMMVFKKRKRKNEESEWKWEESKIERVSEFKYLGYIFNERAKDKAQVRGVVRKANKVVGCVWGIGERKWGGEFGRRMMMFESMKEQEEVERVQEKYLRWVLGVDRETSEYIVREECKRSKEKKKSVDVKERENYCRRNGYASEEVERLRAEGRWMCAELSERDRDTDKQERRERIRDSRYNRKYEKCMTDDVPVCGNEERENRYWTEGEERRCRMCRQESETVEHMWSGCDEM</sequence>
<feature type="compositionally biased region" description="Basic and acidic residues" evidence="2">
    <location>
        <begin position="27"/>
        <end position="42"/>
    </location>
</feature>
<proteinExistence type="predicted"/>
<evidence type="ECO:0000313" key="5">
    <source>
        <dbReference type="Proteomes" id="UP000719412"/>
    </source>
</evidence>
<protein>
    <recommendedName>
        <fullName evidence="6">Trichohyalin-like</fullName>
    </recommendedName>
</protein>
<evidence type="ECO:0000313" key="4">
    <source>
        <dbReference type="EMBL" id="KAH0812240.1"/>
    </source>
</evidence>
<keyword evidence="3" id="KW-0732">Signal</keyword>
<evidence type="ECO:0000256" key="3">
    <source>
        <dbReference type="SAM" id="SignalP"/>
    </source>
</evidence>
<dbReference type="PANTHER" id="PTHR19446">
    <property type="entry name" value="REVERSE TRANSCRIPTASES"/>
    <property type="match status" value="1"/>
</dbReference>
<gene>
    <name evidence="4" type="ORF">GEV33_010553</name>
</gene>
<reference evidence="4" key="2">
    <citation type="submission" date="2021-08" db="EMBL/GenBank/DDBJ databases">
        <authorList>
            <person name="Eriksson T."/>
        </authorList>
    </citation>
    <scope>NUCLEOTIDE SEQUENCE</scope>
    <source>
        <strain evidence="4">Stoneville</strain>
        <tissue evidence="4">Whole head</tissue>
    </source>
</reference>
<evidence type="ECO:0000256" key="1">
    <source>
        <dbReference type="SAM" id="Coils"/>
    </source>
</evidence>
<organism evidence="4 5">
    <name type="scientific">Tenebrio molitor</name>
    <name type="common">Yellow mealworm beetle</name>
    <dbReference type="NCBI Taxonomy" id="7067"/>
    <lineage>
        <taxon>Eukaryota</taxon>
        <taxon>Metazoa</taxon>
        <taxon>Ecdysozoa</taxon>
        <taxon>Arthropoda</taxon>
        <taxon>Hexapoda</taxon>
        <taxon>Insecta</taxon>
        <taxon>Pterygota</taxon>
        <taxon>Neoptera</taxon>
        <taxon>Endopterygota</taxon>
        <taxon>Coleoptera</taxon>
        <taxon>Polyphaga</taxon>
        <taxon>Cucujiformia</taxon>
        <taxon>Tenebrionidae</taxon>
        <taxon>Tenebrio</taxon>
    </lineage>
</organism>
<keyword evidence="1" id="KW-0175">Coiled coil</keyword>
<keyword evidence="5" id="KW-1185">Reference proteome</keyword>
<feature type="compositionally biased region" description="Basic and acidic residues" evidence="2">
    <location>
        <begin position="147"/>
        <end position="182"/>
    </location>
</feature>
<feature type="region of interest" description="Disordered" evidence="2">
    <location>
        <begin position="15"/>
        <end position="182"/>
    </location>
</feature>
<name>A0A8J6L8U3_TENMO</name>
<reference evidence="4" key="1">
    <citation type="journal article" date="2020" name="J Insects Food Feed">
        <title>The yellow mealworm (Tenebrio molitor) genome: a resource for the emerging insects as food and feed industry.</title>
        <authorList>
            <person name="Eriksson T."/>
            <person name="Andere A."/>
            <person name="Kelstrup H."/>
            <person name="Emery V."/>
            <person name="Picard C."/>
        </authorList>
    </citation>
    <scope>NUCLEOTIDE SEQUENCE</scope>
    <source>
        <strain evidence="4">Stoneville</strain>
        <tissue evidence="4">Whole head</tissue>
    </source>
</reference>
<dbReference type="EMBL" id="JABDTM020026204">
    <property type="protein sequence ID" value="KAH0812240.1"/>
    <property type="molecule type" value="Genomic_DNA"/>
</dbReference>
<feature type="chain" id="PRO_5035261620" description="Trichohyalin-like" evidence="3">
    <location>
        <begin position="17"/>
        <end position="747"/>
    </location>
</feature>
<evidence type="ECO:0000256" key="2">
    <source>
        <dbReference type="SAM" id="MobiDB-lite"/>
    </source>
</evidence>